<dbReference type="PANTHER" id="PTHR42743">
    <property type="entry name" value="AMINO-ACID AMINOTRANSFERASE"/>
    <property type="match status" value="1"/>
</dbReference>
<evidence type="ECO:0000256" key="12">
    <source>
        <dbReference type="ARBA" id="ARBA00048212"/>
    </source>
</evidence>
<evidence type="ECO:0000256" key="17">
    <source>
        <dbReference type="RuleBase" id="RU364094"/>
    </source>
</evidence>
<dbReference type="NCBIfam" id="NF005726">
    <property type="entry name" value="PRK07544.1"/>
    <property type="match status" value="1"/>
</dbReference>
<comment type="similarity">
    <text evidence="6 15">Belongs to the class-IV pyridoxal-phosphate-dependent aminotransferase family.</text>
</comment>
<dbReference type="RefSeq" id="WP_158764615.1">
    <property type="nucleotide sequence ID" value="NZ_CP047045.1"/>
</dbReference>
<dbReference type="UniPathway" id="UPA00048">
    <property type="reaction ID" value="UER00073"/>
</dbReference>
<name>A0A6I6MLN2_9CAUL</name>
<organism evidence="18 19">
    <name type="scientific">Terricaulis silvestris</name>
    <dbReference type="NCBI Taxonomy" id="2686094"/>
    <lineage>
        <taxon>Bacteria</taxon>
        <taxon>Pseudomonadati</taxon>
        <taxon>Pseudomonadota</taxon>
        <taxon>Alphaproteobacteria</taxon>
        <taxon>Caulobacterales</taxon>
        <taxon>Caulobacteraceae</taxon>
        <taxon>Terricaulis</taxon>
    </lineage>
</organism>
<evidence type="ECO:0000256" key="3">
    <source>
        <dbReference type="ARBA" id="ARBA00004824"/>
    </source>
</evidence>
<dbReference type="InterPro" id="IPR005785">
    <property type="entry name" value="B_amino_transI"/>
</dbReference>
<comment type="catalytic activity">
    <reaction evidence="12 17">
        <text>L-valine + 2-oxoglutarate = 3-methyl-2-oxobutanoate + L-glutamate</text>
        <dbReference type="Rhea" id="RHEA:24813"/>
        <dbReference type="ChEBI" id="CHEBI:11851"/>
        <dbReference type="ChEBI" id="CHEBI:16810"/>
        <dbReference type="ChEBI" id="CHEBI:29985"/>
        <dbReference type="ChEBI" id="CHEBI:57762"/>
        <dbReference type="EC" id="2.6.1.42"/>
    </reaction>
</comment>
<evidence type="ECO:0000256" key="14">
    <source>
        <dbReference type="ARBA" id="ARBA00049229"/>
    </source>
</evidence>
<dbReference type="NCBIfam" id="NF005146">
    <property type="entry name" value="PRK06606.1"/>
    <property type="match status" value="1"/>
</dbReference>
<evidence type="ECO:0000256" key="6">
    <source>
        <dbReference type="ARBA" id="ARBA00009320"/>
    </source>
</evidence>
<keyword evidence="7 17" id="KW-0032">Aminotransferase</keyword>
<dbReference type="AlphaFoldDB" id="A0A6I6MLN2"/>
<keyword evidence="19" id="KW-1185">Reference proteome</keyword>
<evidence type="ECO:0000313" key="19">
    <source>
        <dbReference type="Proteomes" id="UP000431269"/>
    </source>
</evidence>
<dbReference type="InterPro" id="IPR018300">
    <property type="entry name" value="Aminotrans_IV_CS"/>
</dbReference>
<reference evidence="19" key="1">
    <citation type="submission" date="2019-12" db="EMBL/GenBank/DDBJ databases">
        <title>Complete genome of Terracaulis silvestris 0127_4.</title>
        <authorList>
            <person name="Vieira S."/>
            <person name="Riedel T."/>
            <person name="Sproer C."/>
            <person name="Pascual J."/>
            <person name="Boedeker C."/>
            <person name="Overmann J."/>
        </authorList>
    </citation>
    <scope>NUCLEOTIDE SEQUENCE [LARGE SCALE GENOMIC DNA]</scope>
    <source>
        <strain evidence="19">0127_4</strain>
    </source>
</reference>
<accession>A0A6I6MLN2</accession>
<protein>
    <recommendedName>
        <fullName evidence="17">Branched-chain-amino-acid aminotransferase</fullName>
        <shortName evidence="17">BCAT</shortName>
        <ecNumber evidence="17">2.6.1.42</ecNumber>
    </recommendedName>
</protein>
<dbReference type="Gene3D" id="3.30.470.10">
    <property type="match status" value="1"/>
</dbReference>
<dbReference type="PANTHER" id="PTHR42743:SF11">
    <property type="entry name" value="AMINODEOXYCHORISMATE LYASE"/>
    <property type="match status" value="1"/>
</dbReference>
<dbReference type="GO" id="GO:0004084">
    <property type="term" value="F:branched-chain-amino-acid transaminase activity"/>
    <property type="evidence" value="ECO:0007669"/>
    <property type="project" value="UniProtKB-EC"/>
</dbReference>
<evidence type="ECO:0000256" key="5">
    <source>
        <dbReference type="ARBA" id="ARBA00005072"/>
    </source>
</evidence>
<dbReference type="PROSITE" id="PS00770">
    <property type="entry name" value="AA_TRANSFER_CLASS_4"/>
    <property type="match status" value="1"/>
</dbReference>
<dbReference type="GO" id="GO:0009097">
    <property type="term" value="P:isoleucine biosynthetic process"/>
    <property type="evidence" value="ECO:0007669"/>
    <property type="project" value="UniProtKB-UniPathway"/>
</dbReference>
<dbReference type="InterPro" id="IPR043132">
    <property type="entry name" value="BCAT-like_C"/>
</dbReference>
<dbReference type="UniPathway" id="UPA00047">
    <property type="reaction ID" value="UER00058"/>
</dbReference>
<dbReference type="InterPro" id="IPR001544">
    <property type="entry name" value="Aminotrans_IV"/>
</dbReference>
<evidence type="ECO:0000256" key="10">
    <source>
        <dbReference type="ARBA" id="ARBA00022898"/>
    </source>
</evidence>
<dbReference type="NCBIfam" id="TIGR01122">
    <property type="entry name" value="ilvE_I"/>
    <property type="match status" value="1"/>
</dbReference>
<evidence type="ECO:0000256" key="13">
    <source>
        <dbReference type="ARBA" id="ARBA00048798"/>
    </source>
</evidence>
<keyword evidence="8 17" id="KW-0028">Amino-acid biosynthesis</keyword>
<dbReference type="Gene3D" id="3.20.10.10">
    <property type="entry name" value="D-amino Acid Aminotransferase, subunit A, domain 2"/>
    <property type="match status" value="1"/>
</dbReference>
<evidence type="ECO:0000313" key="18">
    <source>
        <dbReference type="EMBL" id="QGZ93617.1"/>
    </source>
</evidence>
<evidence type="ECO:0000256" key="7">
    <source>
        <dbReference type="ARBA" id="ARBA00022576"/>
    </source>
</evidence>
<comment type="pathway">
    <text evidence="4 17">Amino-acid biosynthesis; L-valine biosynthesis; L-valine from pyruvate: step 4/4.</text>
</comment>
<comment type="cofactor">
    <cofactor evidence="1 16">
        <name>pyridoxal 5'-phosphate</name>
        <dbReference type="ChEBI" id="CHEBI:597326"/>
    </cofactor>
</comment>
<dbReference type="EC" id="2.6.1.42" evidence="17"/>
<comment type="catalytic activity">
    <reaction evidence="14 17">
        <text>L-leucine + 2-oxoglutarate = 4-methyl-2-oxopentanoate + L-glutamate</text>
        <dbReference type="Rhea" id="RHEA:18321"/>
        <dbReference type="ChEBI" id="CHEBI:16810"/>
        <dbReference type="ChEBI" id="CHEBI:17865"/>
        <dbReference type="ChEBI" id="CHEBI:29985"/>
        <dbReference type="ChEBI" id="CHEBI:57427"/>
        <dbReference type="EC" id="2.6.1.42"/>
    </reaction>
</comment>
<keyword evidence="11 17" id="KW-0100">Branched-chain amino acid biosynthesis</keyword>
<dbReference type="InterPro" id="IPR043131">
    <property type="entry name" value="BCAT-like_N"/>
</dbReference>
<evidence type="ECO:0000256" key="9">
    <source>
        <dbReference type="ARBA" id="ARBA00022679"/>
    </source>
</evidence>
<keyword evidence="10 16" id="KW-0663">Pyridoxal phosphate</keyword>
<dbReference type="GO" id="GO:0009098">
    <property type="term" value="P:L-leucine biosynthetic process"/>
    <property type="evidence" value="ECO:0007669"/>
    <property type="project" value="UniProtKB-UniPathway"/>
</dbReference>
<proteinExistence type="inferred from homology"/>
<comment type="pathway">
    <text evidence="3 17">Amino-acid biosynthesis; L-isoleucine biosynthesis; L-isoleucine from 2-oxobutanoate: step 4/4.</text>
</comment>
<evidence type="ECO:0000256" key="2">
    <source>
        <dbReference type="ARBA" id="ARBA00003109"/>
    </source>
</evidence>
<dbReference type="UniPathway" id="UPA00049">
    <property type="reaction ID" value="UER00062"/>
</dbReference>
<evidence type="ECO:0000256" key="11">
    <source>
        <dbReference type="ARBA" id="ARBA00023304"/>
    </source>
</evidence>
<evidence type="ECO:0000256" key="4">
    <source>
        <dbReference type="ARBA" id="ARBA00004931"/>
    </source>
</evidence>
<dbReference type="InterPro" id="IPR050571">
    <property type="entry name" value="Class-IV_PLP-Dep_Aminotrnsfr"/>
</dbReference>
<gene>
    <name evidence="18" type="primary">ilvE_1</name>
    <name evidence="17" type="synonym">ilvE</name>
    <name evidence="18" type="ORF">DSM104635_00429</name>
</gene>
<comment type="pathway">
    <text evidence="5 17">Amino-acid biosynthesis; L-leucine biosynthesis; L-leucine from 3-methyl-2-oxobutanoate: step 4/4.</text>
</comment>
<dbReference type="Pfam" id="PF01063">
    <property type="entry name" value="Aminotran_4"/>
    <property type="match status" value="1"/>
</dbReference>
<keyword evidence="9 17" id="KW-0808">Transferase</keyword>
<dbReference type="FunFam" id="3.20.10.10:FF:000002">
    <property type="entry name" value="D-alanine aminotransferase"/>
    <property type="match status" value="1"/>
</dbReference>
<evidence type="ECO:0000256" key="15">
    <source>
        <dbReference type="RuleBase" id="RU004106"/>
    </source>
</evidence>
<comment type="function">
    <text evidence="2 17">Acts on leucine, isoleucine and valine.</text>
</comment>
<dbReference type="InterPro" id="IPR036038">
    <property type="entry name" value="Aminotransferase-like"/>
</dbReference>
<comment type="catalytic activity">
    <reaction evidence="13 17">
        <text>L-isoleucine + 2-oxoglutarate = (S)-3-methyl-2-oxopentanoate + L-glutamate</text>
        <dbReference type="Rhea" id="RHEA:24801"/>
        <dbReference type="ChEBI" id="CHEBI:16810"/>
        <dbReference type="ChEBI" id="CHEBI:29985"/>
        <dbReference type="ChEBI" id="CHEBI:35146"/>
        <dbReference type="ChEBI" id="CHEBI:58045"/>
        <dbReference type="EC" id="2.6.1.42"/>
    </reaction>
</comment>
<dbReference type="GO" id="GO:0009099">
    <property type="term" value="P:L-valine biosynthetic process"/>
    <property type="evidence" value="ECO:0007669"/>
    <property type="project" value="UniProtKB-UniPathway"/>
</dbReference>
<dbReference type="Proteomes" id="UP000431269">
    <property type="component" value="Chromosome"/>
</dbReference>
<dbReference type="KEGG" id="tsv:DSM104635_00429"/>
<dbReference type="SUPFAM" id="SSF56752">
    <property type="entry name" value="D-aminoacid aminotransferase-like PLP-dependent enzymes"/>
    <property type="match status" value="1"/>
</dbReference>
<evidence type="ECO:0000256" key="8">
    <source>
        <dbReference type="ARBA" id="ARBA00022605"/>
    </source>
</evidence>
<sequence>MALVPFDDRDGWIWFDGAFVPWRAANLHVLTHAMHYGSAVFEGERMYDGRIFALEAHTRRLFRSAEILDFEIPYTEAEMNRACIETCAKNRLTECYVRPIAWRGAEQLSVSALSTRTHVAIAVWEWPKYFDAERFQRGVRLCWAKYRRPPANAAPTEAKASGLYMICTVSKNAAERDGYDDALMLDSDGAIAETTGANIFFIRDGALHTPTPHCFLDGITRQTVVALARQRGLDVIETRIEPHDLPTFTECFIVGTAAEVTPVGEIGAHSFRPGAITFDLVERYRRHVRAHAIQALEPA</sequence>
<evidence type="ECO:0000256" key="1">
    <source>
        <dbReference type="ARBA" id="ARBA00001933"/>
    </source>
</evidence>
<evidence type="ECO:0000256" key="16">
    <source>
        <dbReference type="RuleBase" id="RU004516"/>
    </source>
</evidence>
<dbReference type="EMBL" id="CP047045">
    <property type="protein sequence ID" value="QGZ93617.1"/>
    <property type="molecule type" value="Genomic_DNA"/>
</dbReference>